<dbReference type="GO" id="GO:0071949">
    <property type="term" value="F:FAD binding"/>
    <property type="evidence" value="ECO:0007669"/>
    <property type="project" value="InterPro"/>
</dbReference>
<dbReference type="Pfam" id="PF01494">
    <property type="entry name" value="FAD_binding_3"/>
    <property type="match status" value="1"/>
</dbReference>
<dbReference type="Proteomes" id="UP000464186">
    <property type="component" value="Chromosome"/>
</dbReference>
<evidence type="ECO:0000313" key="2">
    <source>
        <dbReference type="EMBL" id="QHK20130.1"/>
    </source>
</evidence>
<reference evidence="2 3" key="1">
    <citation type="submission" date="2020-01" db="EMBL/GenBank/DDBJ databases">
        <title>Pseudarthrobacter psychrotolerans sp. nov., isolated from antarctic soil.</title>
        <authorList>
            <person name="Shin Y."/>
            <person name="Park W."/>
        </authorList>
    </citation>
    <scope>NUCLEOTIDE SEQUENCE [LARGE SCALE GENOMIC DNA]</scope>
    <source>
        <strain evidence="2 3">YJ56</strain>
    </source>
</reference>
<gene>
    <name evidence="2" type="ORF">GU243_10735</name>
</gene>
<dbReference type="AlphaFoldDB" id="A0A6P1NNY4"/>
<evidence type="ECO:0000259" key="1">
    <source>
        <dbReference type="Pfam" id="PF01494"/>
    </source>
</evidence>
<proteinExistence type="predicted"/>
<dbReference type="KEGG" id="psey:GU243_10735"/>
<dbReference type="PANTHER" id="PTHR46865:SF2">
    <property type="entry name" value="MONOOXYGENASE"/>
    <property type="match status" value="1"/>
</dbReference>
<dbReference type="EMBL" id="CP047898">
    <property type="protein sequence ID" value="QHK20130.1"/>
    <property type="molecule type" value="Genomic_DNA"/>
</dbReference>
<keyword evidence="3" id="KW-1185">Reference proteome</keyword>
<name>A0A6P1NNY4_9MICC</name>
<dbReference type="PRINTS" id="PR00420">
    <property type="entry name" value="RNGMNOXGNASE"/>
</dbReference>
<protein>
    <submittedName>
        <fullName evidence="2">NAD(P)-binding protein</fullName>
    </submittedName>
</protein>
<sequence>MVDRSVLVSGGGIAGSTAAYWLAKAGWSVTIVERAAGTRSSGNPIDVRGGAVAIARQMGIWSRLEEAATGVERLVFVDADGRTQATIRTRQRIDRHEEVEVARNELVGLLLEKAQETSLVIRDDSITALHQDGGGIDVEFQQTTSRRFDLVVGSDGLHSTVRRLAFGPEERFSRPFGMFVGTVRAPAPIQDPRTVLLYNEPGTSLTIHPAGGKPGFAFIFRGQHDFDYRDAEQGRRLVESTYAGGGWLTTLALEKWGASDDRYFDAVTRVDVPQWTAGRVVLLGDAASCISLFGEGSSSAIVGAKTLADAISAHPDDHTAAFAGYEHRHRKHIRPLQRGAGIASRLLVPKTRSGITMRNAVLNVLPFRNERRTPDSQR</sequence>
<dbReference type="Gene3D" id="3.30.9.10">
    <property type="entry name" value="D-Amino Acid Oxidase, subunit A, domain 2"/>
    <property type="match status" value="1"/>
</dbReference>
<dbReference type="Gene3D" id="3.50.50.60">
    <property type="entry name" value="FAD/NAD(P)-binding domain"/>
    <property type="match status" value="1"/>
</dbReference>
<organism evidence="2 3">
    <name type="scientific">Pseudarthrobacter psychrotolerans</name>
    <dbReference type="NCBI Taxonomy" id="2697569"/>
    <lineage>
        <taxon>Bacteria</taxon>
        <taxon>Bacillati</taxon>
        <taxon>Actinomycetota</taxon>
        <taxon>Actinomycetes</taxon>
        <taxon>Micrococcales</taxon>
        <taxon>Micrococcaceae</taxon>
        <taxon>Pseudarthrobacter</taxon>
    </lineage>
</organism>
<dbReference type="InterPro" id="IPR051704">
    <property type="entry name" value="FAD_aromatic-hydroxylase"/>
</dbReference>
<evidence type="ECO:0000313" key="3">
    <source>
        <dbReference type="Proteomes" id="UP000464186"/>
    </source>
</evidence>
<dbReference type="InterPro" id="IPR036188">
    <property type="entry name" value="FAD/NAD-bd_sf"/>
</dbReference>
<dbReference type="SUPFAM" id="SSF51905">
    <property type="entry name" value="FAD/NAD(P)-binding domain"/>
    <property type="match status" value="1"/>
</dbReference>
<accession>A0A6P1NNY4</accession>
<feature type="domain" description="FAD-binding" evidence="1">
    <location>
        <begin position="5"/>
        <end position="314"/>
    </location>
</feature>
<dbReference type="PANTHER" id="PTHR46865">
    <property type="entry name" value="OXIDOREDUCTASE-RELATED"/>
    <property type="match status" value="1"/>
</dbReference>
<dbReference type="InterPro" id="IPR002938">
    <property type="entry name" value="FAD-bd"/>
</dbReference>